<name>A0ACC0DGS0_9PEZI</name>
<keyword evidence="2" id="KW-1185">Reference proteome</keyword>
<sequence length="162" mass="18449">MAKGLLHPMQLILSCIILPPFHIFLIFRNTNVSTTFSFIIILDGHFLFLPCVFYHVLCLSFLLGSKTCRSLYGRISSFPLMSKSRSKIWSSTQDYLALFRESQLGFLNLILSTRPAPFPLHYRPWPAIAIVYISDNDLTLQLIKTVASIVVKGSWLQLNNPT</sequence>
<gene>
    <name evidence="1" type="ORF">F4821DRAFT_174853</name>
</gene>
<dbReference type="Proteomes" id="UP001497680">
    <property type="component" value="Unassembled WGS sequence"/>
</dbReference>
<comment type="caution">
    <text evidence="1">The sequence shown here is derived from an EMBL/GenBank/DDBJ whole genome shotgun (WGS) entry which is preliminary data.</text>
</comment>
<accession>A0ACC0DGS0</accession>
<evidence type="ECO:0000313" key="2">
    <source>
        <dbReference type="Proteomes" id="UP001497680"/>
    </source>
</evidence>
<evidence type="ECO:0000313" key="1">
    <source>
        <dbReference type="EMBL" id="KAI6091954.1"/>
    </source>
</evidence>
<protein>
    <submittedName>
        <fullName evidence="1">Uncharacterized protein</fullName>
    </submittedName>
</protein>
<reference evidence="1 2" key="1">
    <citation type="journal article" date="2022" name="New Phytol.">
        <title>Ecological generalism drives hyperdiversity of secondary metabolite gene clusters in xylarialean endophytes.</title>
        <authorList>
            <person name="Franco M.E.E."/>
            <person name="Wisecaver J.H."/>
            <person name="Arnold A.E."/>
            <person name="Ju Y.M."/>
            <person name="Slot J.C."/>
            <person name="Ahrendt S."/>
            <person name="Moore L.P."/>
            <person name="Eastman K.E."/>
            <person name="Scott K."/>
            <person name="Konkel Z."/>
            <person name="Mondo S.J."/>
            <person name="Kuo A."/>
            <person name="Hayes R.D."/>
            <person name="Haridas S."/>
            <person name="Andreopoulos B."/>
            <person name="Riley R."/>
            <person name="LaButti K."/>
            <person name="Pangilinan J."/>
            <person name="Lipzen A."/>
            <person name="Amirebrahimi M."/>
            <person name="Yan J."/>
            <person name="Adam C."/>
            <person name="Keymanesh K."/>
            <person name="Ng V."/>
            <person name="Louie K."/>
            <person name="Northen T."/>
            <person name="Drula E."/>
            <person name="Henrissat B."/>
            <person name="Hsieh H.M."/>
            <person name="Youens-Clark K."/>
            <person name="Lutzoni F."/>
            <person name="Miadlikowska J."/>
            <person name="Eastwood D.C."/>
            <person name="Hamelin R.C."/>
            <person name="Grigoriev I.V."/>
            <person name="U'Ren J.M."/>
        </authorList>
    </citation>
    <scope>NUCLEOTIDE SEQUENCE [LARGE SCALE GENOMIC DNA]</scope>
    <source>
        <strain evidence="1 2">ER1909</strain>
    </source>
</reference>
<dbReference type="EMBL" id="MU394285">
    <property type="protein sequence ID" value="KAI6091954.1"/>
    <property type="molecule type" value="Genomic_DNA"/>
</dbReference>
<proteinExistence type="predicted"/>
<organism evidence="1 2">
    <name type="scientific">Hypoxylon rubiginosum</name>
    <dbReference type="NCBI Taxonomy" id="110542"/>
    <lineage>
        <taxon>Eukaryota</taxon>
        <taxon>Fungi</taxon>
        <taxon>Dikarya</taxon>
        <taxon>Ascomycota</taxon>
        <taxon>Pezizomycotina</taxon>
        <taxon>Sordariomycetes</taxon>
        <taxon>Xylariomycetidae</taxon>
        <taxon>Xylariales</taxon>
        <taxon>Hypoxylaceae</taxon>
        <taxon>Hypoxylon</taxon>
    </lineage>
</organism>